<feature type="domain" description="Cilia- and flagella-associated protein 61 N-terminal" evidence="2">
    <location>
        <begin position="15"/>
        <end position="262"/>
    </location>
</feature>
<dbReference type="InterPro" id="IPR036188">
    <property type="entry name" value="FAD/NAD-bd_sf"/>
</dbReference>
<evidence type="ECO:0008006" key="6">
    <source>
        <dbReference type="Google" id="ProtNLM"/>
    </source>
</evidence>
<feature type="region of interest" description="Disordered" evidence="1">
    <location>
        <begin position="268"/>
        <end position="297"/>
    </location>
</feature>
<dbReference type="Pfam" id="PF23150">
    <property type="entry name" value="CFAP61_dimer"/>
    <property type="match status" value="1"/>
</dbReference>
<dbReference type="PANTHER" id="PTHR21178">
    <property type="entry name" value="CILIA- AND FLAGELLA-ASSOCIATED PROTEIN 61"/>
    <property type="match status" value="1"/>
</dbReference>
<gene>
    <name evidence="4" type="ORF">JOQ06_005002</name>
</gene>
<dbReference type="Proteomes" id="UP001219934">
    <property type="component" value="Unassembled WGS sequence"/>
</dbReference>
<dbReference type="AlphaFoldDB" id="A0AAD6ARC6"/>
<dbReference type="SUPFAM" id="SSF51905">
    <property type="entry name" value="FAD/NAD(P)-binding domain"/>
    <property type="match status" value="1"/>
</dbReference>
<keyword evidence="5" id="KW-1185">Reference proteome</keyword>
<dbReference type="EMBL" id="JAPTMU010000017">
    <property type="protein sequence ID" value="KAJ4929394.1"/>
    <property type="molecule type" value="Genomic_DNA"/>
</dbReference>
<dbReference type="PANTHER" id="PTHR21178:SF8">
    <property type="entry name" value="CILIA- AND FLAGELLA-ASSOCIATED PROTEIN 61"/>
    <property type="match status" value="1"/>
</dbReference>
<feature type="compositionally biased region" description="Polar residues" evidence="1">
    <location>
        <begin position="283"/>
        <end position="295"/>
    </location>
</feature>
<proteinExistence type="predicted"/>
<dbReference type="InterPro" id="IPR056299">
    <property type="entry name" value="CFAP61_dimer"/>
</dbReference>
<reference evidence="4" key="1">
    <citation type="submission" date="2022-11" db="EMBL/GenBank/DDBJ databases">
        <title>Chromosome-level genome of Pogonophryne albipinna.</title>
        <authorList>
            <person name="Jo E."/>
        </authorList>
    </citation>
    <scope>NUCLEOTIDE SEQUENCE</scope>
    <source>
        <strain evidence="4">SGF0006</strain>
        <tissue evidence="4">Muscle</tissue>
    </source>
</reference>
<comment type="caution">
    <text evidence="4">The sequence shown here is derived from an EMBL/GenBank/DDBJ whole genome shotgun (WGS) entry which is preliminary data.</text>
</comment>
<protein>
    <recommendedName>
        <fullName evidence="6">Cilia- and flagella-associated protein 61 N-terminal domain-containing protein</fullName>
    </recommendedName>
</protein>
<evidence type="ECO:0000313" key="5">
    <source>
        <dbReference type="Proteomes" id="UP001219934"/>
    </source>
</evidence>
<organism evidence="4 5">
    <name type="scientific">Pogonophryne albipinna</name>
    <dbReference type="NCBI Taxonomy" id="1090488"/>
    <lineage>
        <taxon>Eukaryota</taxon>
        <taxon>Metazoa</taxon>
        <taxon>Chordata</taxon>
        <taxon>Craniata</taxon>
        <taxon>Vertebrata</taxon>
        <taxon>Euteleostomi</taxon>
        <taxon>Actinopterygii</taxon>
        <taxon>Neopterygii</taxon>
        <taxon>Teleostei</taxon>
        <taxon>Neoteleostei</taxon>
        <taxon>Acanthomorphata</taxon>
        <taxon>Eupercaria</taxon>
        <taxon>Perciformes</taxon>
        <taxon>Notothenioidei</taxon>
        <taxon>Pogonophryne</taxon>
    </lineage>
</organism>
<feature type="domain" description="CFAP61 dimerisation" evidence="3">
    <location>
        <begin position="944"/>
        <end position="1047"/>
    </location>
</feature>
<name>A0AAD6ARC6_9TELE</name>
<evidence type="ECO:0000313" key="4">
    <source>
        <dbReference type="EMBL" id="KAJ4929394.1"/>
    </source>
</evidence>
<evidence type="ECO:0000259" key="2">
    <source>
        <dbReference type="Pfam" id="PF16092"/>
    </source>
</evidence>
<evidence type="ECO:0000259" key="3">
    <source>
        <dbReference type="Pfam" id="PF23150"/>
    </source>
</evidence>
<dbReference type="InterPro" id="IPR038884">
    <property type="entry name" value="CFAP61"/>
</dbReference>
<dbReference type="Gene3D" id="3.50.50.60">
    <property type="entry name" value="FAD/NAD(P)-binding domain"/>
    <property type="match status" value="2"/>
</dbReference>
<feature type="compositionally biased region" description="Polar residues" evidence="1">
    <location>
        <begin position="1"/>
        <end position="10"/>
    </location>
</feature>
<feature type="region of interest" description="Disordered" evidence="1">
    <location>
        <begin position="1"/>
        <end position="20"/>
    </location>
</feature>
<dbReference type="Pfam" id="PF16092">
    <property type="entry name" value="CFAP61_N"/>
    <property type="match status" value="1"/>
</dbReference>
<accession>A0AAD6ARC6</accession>
<sequence length="1115" mass="124148">MRTITSSSGQEEAVNVRRTESADAQGINGLISPEAGAVFGRVNVIHLLEKANLAVTLANEREEILAHASFFDHPVGDLVDQTCWEAFLQKHFSAETCTPLNTLFLHFFVAETDFATASANEILRAVFNAVTELEYILLLSPYAGVLEEALEEVFDPLQRLTDLECSAFICHRQEHCPKLLIRPARVEDHDDLRIFVDQTKVLSVMEQPYFLAELIQEQNEENHWAVCESDGLPVGFISVTSDVDFKQLHDSFDLSELDGLYKLDQITNADPAAPPESREDPENPQTNPQEETQLTEAGKSSAVCIQFFVIDKNHETRSVDFLPYIFTDVDLCIITVPTLSPEFLLLQSCIRLPPRSTNASPPREIYVFQRSGLRSVEVRPAVAADRPAVSELVKTLSLRESLLQDLDRFYETRRDKDGEEMPGSRLVRIQLSGFSSLTDTPADGVPLQAFVSTVQSEVVGILIIRDEQDLQYLCARYNMESFIYFSHHRLEEHAHILHFVLAPSFQRCCRHLFKESLRLGHKSCLFHRLYPPHISPQNSCVHHLDILLDCAVPVCPRRQIVFPLEELGINAPSLQIRKEQAPFALSLISRKLTLEPKVTVNARIVLVGASDTGLSFLEVLCFCFITVSRGQTDKELQADRLSAADNRSSDSPDTRNASMFNSLTLVSTHGLLSDFDHEDIGFLSTSHAYSSRDLSRVPLHSCVSVVSGKMVAINRKSKHVLVSGGVTVPYDHLVLCTGLQYQAPRPAEVNQPDSNLQLPSNLFTLNDLHDCMAARRWLSANFVELEDNAIVYGNSIDVFTTVETLLSLGILGNRIHVVFTPPEPGVSCFSDPEVEKAVATALKKAEVQCGVFINLSNKAVDSEAFRSINDSFLVFDSRLVIDATFHTSDPSISAAGPLTKFSRSYYSDEWSNANFNSKEVGRDLAAMLLRLFDPTLEPAMETPPETERGKLPGGFHFLQVTKPSATQLTAPPVQKLQDSCLVTGRVETGNYFSLHLDSYEQVEALTCLSLKPLPLSNYLSLYGKQQQLLGQLSSRYRQGLIPDLHRFSDFEQELQQITSHTGDVSGQTVQGDVSPLLLQDRSPAAEVRAAVRSSAVRYLSFNRNLLPMFAGPGQL</sequence>
<evidence type="ECO:0000256" key="1">
    <source>
        <dbReference type="SAM" id="MobiDB-lite"/>
    </source>
</evidence>
<dbReference type="InterPro" id="IPR032151">
    <property type="entry name" value="CFAP61_N"/>
</dbReference>